<evidence type="ECO:0000313" key="2">
    <source>
        <dbReference type="EMBL" id="MCR6546821.1"/>
    </source>
</evidence>
<evidence type="ECO:0000256" key="1">
    <source>
        <dbReference type="SAM" id="Coils"/>
    </source>
</evidence>
<proteinExistence type="predicted"/>
<feature type="coiled-coil region" evidence="1">
    <location>
        <begin position="22"/>
        <end position="49"/>
    </location>
</feature>
<dbReference type="EMBL" id="JANPWE010000012">
    <property type="protein sequence ID" value="MCR6546821.1"/>
    <property type="molecule type" value="Genomic_DNA"/>
</dbReference>
<dbReference type="Proteomes" id="UP001524944">
    <property type="component" value="Unassembled WGS sequence"/>
</dbReference>
<evidence type="ECO:0000313" key="3">
    <source>
        <dbReference type="Proteomes" id="UP001524944"/>
    </source>
</evidence>
<reference evidence="2 3" key="1">
    <citation type="submission" date="2022-08" db="EMBL/GenBank/DDBJ databases">
        <title>Proteogenomics of the novel Dehalobacterium formicoaceticum strain EZ94 highlights a key role of methyltransferases during anaerobic dichloromethane degradation.</title>
        <authorList>
            <person name="Wasmund K."/>
        </authorList>
    </citation>
    <scope>NUCLEOTIDE SEQUENCE [LARGE SCALE GENOMIC DNA]</scope>
    <source>
        <strain evidence="2 3">EZ94</strain>
    </source>
</reference>
<dbReference type="InterPro" id="IPR036069">
    <property type="entry name" value="DUF34/NIF3_sf"/>
</dbReference>
<keyword evidence="1" id="KW-0175">Coiled coil</keyword>
<name>A0ABT1YAY5_9FIRM</name>
<sequence length="321" mass="35086">MKLKEIYALAVEAGIAADPRGQKSVEKDLAKAKKRYDKLEEKDKEYFDQESLTNPYSDTRILNGEKELEIKKIAVGIDIEVGELLLADRLISKGEKIDLVLAHHPEGYALAGLSEVMHIQEGILADLGVPINVAEGMMASRISEVKRGLMPYNHGRTIDTAKALGIPLMCVHTPADNLVTEFLNQYFAQQEPDTLDDLVSLLKEIPEYKKAAKLKAGPTIVVGNGKRSVGKIFIDMTGGTGGSEDAFEKLAIAGVGTIVGMHISEKHRKNAEKFHINVVIAGHMASDSLGVNLFLDKLTQKGIEILPISGFDRFSRNPEVS</sequence>
<dbReference type="RefSeq" id="WP_089611507.1">
    <property type="nucleotide sequence ID" value="NZ_CP022121.1"/>
</dbReference>
<organism evidence="2 3">
    <name type="scientific">Dehalobacterium formicoaceticum</name>
    <dbReference type="NCBI Taxonomy" id="51515"/>
    <lineage>
        <taxon>Bacteria</taxon>
        <taxon>Bacillati</taxon>
        <taxon>Bacillota</taxon>
        <taxon>Clostridia</taxon>
        <taxon>Eubacteriales</taxon>
        <taxon>Peptococcaceae</taxon>
        <taxon>Dehalobacterium</taxon>
    </lineage>
</organism>
<comment type="caution">
    <text evidence="2">The sequence shown here is derived from an EMBL/GenBank/DDBJ whole genome shotgun (WGS) entry which is preliminary data.</text>
</comment>
<accession>A0ABT1YAY5</accession>
<dbReference type="SUPFAM" id="SSF102705">
    <property type="entry name" value="NIF3 (NGG1p interacting factor 3)-like"/>
    <property type="match status" value="1"/>
</dbReference>
<keyword evidence="3" id="KW-1185">Reference proteome</keyword>
<gene>
    <name evidence="2" type="ORF">NVS47_15095</name>
</gene>
<protein>
    <submittedName>
        <fullName evidence="2">NGG1p interacting factor NIF3</fullName>
    </submittedName>
</protein>